<dbReference type="PANTHER" id="PTHR13929">
    <property type="entry name" value="1,4-DIHYDROXY-2-NAPHTHOATE OCTAPRENYLTRANSFERASE"/>
    <property type="match status" value="1"/>
</dbReference>
<evidence type="ECO:0000313" key="7">
    <source>
        <dbReference type="EMBL" id="ANF94942.1"/>
    </source>
</evidence>
<gene>
    <name evidence="7" type="ORF">AR543_02090</name>
</gene>
<feature type="transmembrane region" description="Helical" evidence="6">
    <location>
        <begin position="105"/>
        <end position="124"/>
    </location>
</feature>
<feature type="transmembrane region" description="Helical" evidence="6">
    <location>
        <begin position="160"/>
        <end position="181"/>
    </location>
</feature>
<dbReference type="GO" id="GO:0042371">
    <property type="term" value="P:vitamin K biosynthetic process"/>
    <property type="evidence" value="ECO:0007669"/>
    <property type="project" value="TreeGrafter"/>
</dbReference>
<keyword evidence="2 7" id="KW-0808">Transferase</keyword>
<evidence type="ECO:0000256" key="2">
    <source>
        <dbReference type="ARBA" id="ARBA00022679"/>
    </source>
</evidence>
<dbReference type="GO" id="GO:0016020">
    <property type="term" value="C:membrane"/>
    <property type="evidence" value="ECO:0007669"/>
    <property type="project" value="UniProtKB-SubCell"/>
</dbReference>
<keyword evidence="3 6" id="KW-0812">Transmembrane</keyword>
<dbReference type="InterPro" id="IPR000537">
    <property type="entry name" value="UbiA_prenyltransferase"/>
</dbReference>
<dbReference type="OrthoDB" id="2380496at2"/>
<reference evidence="8" key="1">
    <citation type="submission" date="2015-10" db="EMBL/GenBank/DDBJ databases">
        <title>Genome of Paenibacillus bovis sp. nov.</title>
        <authorList>
            <person name="Wu Z."/>
            <person name="Gao C."/>
            <person name="Liu Z."/>
            <person name="Zheng H."/>
        </authorList>
    </citation>
    <scope>NUCLEOTIDE SEQUENCE [LARGE SCALE GENOMIC DNA]</scope>
    <source>
        <strain evidence="8">BD3526</strain>
    </source>
</reference>
<protein>
    <submittedName>
        <fullName evidence="7">1,4-dihydroxy-2-naphthoate prenyltransferase</fullName>
    </submittedName>
</protein>
<accession>A0A172ZC48</accession>
<evidence type="ECO:0000256" key="4">
    <source>
        <dbReference type="ARBA" id="ARBA00022989"/>
    </source>
</evidence>
<evidence type="ECO:0000256" key="1">
    <source>
        <dbReference type="ARBA" id="ARBA00004141"/>
    </source>
</evidence>
<name>A0A172ZC48_9BACL</name>
<reference evidence="7 8" key="2">
    <citation type="journal article" date="2016" name="Int. J. Syst. Evol. Microbiol.">
        <title>Paenibacillus bovis sp. nov., isolated from raw yak (Bos grunniens) milk.</title>
        <authorList>
            <person name="Gao C."/>
            <person name="Han J."/>
            <person name="Liu Z."/>
            <person name="Xu X."/>
            <person name="Hang F."/>
            <person name="Wu Z."/>
        </authorList>
    </citation>
    <scope>NUCLEOTIDE SEQUENCE [LARGE SCALE GENOMIC DNA]</scope>
    <source>
        <strain evidence="7 8">BD3526</strain>
    </source>
</reference>
<evidence type="ECO:0000256" key="6">
    <source>
        <dbReference type="SAM" id="Phobius"/>
    </source>
</evidence>
<feature type="transmembrane region" description="Helical" evidence="6">
    <location>
        <begin position="48"/>
        <end position="67"/>
    </location>
</feature>
<dbReference type="GO" id="GO:0004659">
    <property type="term" value="F:prenyltransferase activity"/>
    <property type="evidence" value="ECO:0007669"/>
    <property type="project" value="InterPro"/>
</dbReference>
<dbReference type="PANTHER" id="PTHR13929:SF0">
    <property type="entry name" value="UBIA PRENYLTRANSFERASE DOMAIN-CONTAINING PROTEIN 1"/>
    <property type="match status" value="1"/>
</dbReference>
<keyword evidence="8" id="KW-1185">Reference proteome</keyword>
<dbReference type="CDD" id="cd13962">
    <property type="entry name" value="PT_UbiA_UBIAD1"/>
    <property type="match status" value="1"/>
</dbReference>
<dbReference type="Proteomes" id="UP000078148">
    <property type="component" value="Chromosome"/>
</dbReference>
<keyword evidence="4 6" id="KW-1133">Transmembrane helix</keyword>
<feature type="transmembrane region" description="Helical" evidence="6">
    <location>
        <begin position="187"/>
        <end position="205"/>
    </location>
</feature>
<dbReference type="GO" id="GO:0009234">
    <property type="term" value="P:menaquinone biosynthetic process"/>
    <property type="evidence" value="ECO:0007669"/>
    <property type="project" value="TreeGrafter"/>
</dbReference>
<dbReference type="Pfam" id="PF01040">
    <property type="entry name" value="UbiA"/>
    <property type="match status" value="1"/>
</dbReference>
<evidence type="ECO:0000256" key="5">
    <source>
        <dbReference type="ARBA" id="ARBA00023136"/>
    </source>
</evidence>
<organism evidence="7 8">
    <name type="scientific">Paenibacillus bovis</name>
    <dbReference type="NCBI Taxonomy" id="1616788"/>
    <lineage>
        <taxon>Bacteria</taxon>
        <taxon>Bacillati</taxon>
        <taxon>Bacillota</taxon>
        <taxon>Bacilli</taxon>
        <taxon>Bacillales</taxon>
        <taxon>Paenibacillaceae</taxon>
        <taxon>Paenibacillus</taxon>
    </lineage>
</organism>
<comment type="subcellular location">
    <subcellularLocation>
        <location evidence="1">Membrane</location>
        <topology evidence="1">Multi-pass membrane protein</topology>
    </subcellularLocation>
</comment>
<evidence type="ECO:0000313" key="8">
    <source>
        <dbReference type="Proteomes" id="UP000078148"/>
    </source>
</evidence>
<feature type="transmembrane region" description="Helical" evidence="6">
    <location>
        <begin position="262"/>
        <end position="279"/>
    </location>
</feature>
<proteinExistence type="predicted"/>
<feature type="transmembrane region" description="Helical" evidence="6">
    <location>
        <begin position="239"/>
        <end position="256"/>
    </location>
</feature>
<dbReference type="AlphaFoldDB" id="A0A172ZC48"/>
<feature type="transmembrane region" description="Helical" evidence="6">
    <location>
        <begin position="21"/>
        <end position="42"/>
    </location>
</feature>
<dbReference type="InterPro" id="IPR026046">
    <property type="entry name" value="UBIAD1"/>
</dbReference>
<dbReference type="STRING" id="1616788.AR543_02090"/>
<evidence type="ECO:0000256" key="3">
    <source>
        <dbReference type="ARBA" id="ARBA00022692"/>
    </source>
</evidence>
<dbReference type="EMBL" id="CP013023">
    <property type="protein sequence ID" value="ANF94942.1"/>
    <property type="molecule type" value="Genomic_DNA"/>
</dbReference>
<dbReference type="KEGG" id="pbv:AR543_02090"/>
<keyword evidence="5 6" id="KW-0472">Membrane</keyword>
<sequence>MSDSILRAFTLKNSLKLLRPAAVLCSSVAIIFSGVFPLAAYYELSVSSLVITALLLLIGCILIHGVLTHALNDYADYLSGTDQLSPAMLSGGSRVIQEGRISPAALHRFGIGLTIVLIAATAIIALFGHYALAALLLIGIWGAVSYSLPPLRFSYAPLAGEWLSTFPSTFFLGLGGAWLMLGTFPQWAVQNALINALYCVAWVMVHHIPDLDADRQASPVKRTSVVWAADRWGIGYSRLPALVYLGLIALCVVWLLGTGRLWGAAGIAVMVALSVYWICRMDVRDPEQVTNCEKKLLLLAVGGAVWLGIFI</sequence>